<evidence type="ECO:0000313" key="4">
    <source>
        <dbReference type="Proteomes" id="UP000823612"/>
    </source>
</evidence>
<evidence type="ECO:0000256" key="2">
    <source>
        <dbReference type="SAM" id="Phobius"/>
    </source>
</evidence>
<keyword evidence="2" id="KW-0472">Membrane</keyword>
<proteinExistence type="predicted"/>
<evidence type="ECO:0000313" key="3">
    <source>
        <dbReference type="EMBL" id="MBO8432944.1"/>
    </source>
</evidence>
<dbReference type="AlphaFoldDB" id="A0A9D9DX95"/>
<keyword evidence="2" id="KW-1133">Transmembrane helix</keyword>
<feature type="region of interest" description="Disordered" evidence="1">
    <location>
        <begin position="224"/>
        <end position="277"/>
    </location>
</feature>
<reference evidence="3" key="1">
    <citation type="submission" date="2020-10" db="EMBL/GenBank/DDBJ databases">
        <authorList>
            <person name="Gilroy R."/>
        </authorList>
    </citation>
    <scope>NUCLEOTIDE SEQUENCE</scope>
    <source>
        <strain evidence="3">2889</strain>
    </source>
</reference>
<keyword evidence="2" id="KW-0812">Transmembrane</keyword>
<sequence>MIQVYTQYSFGGFRIYKIEDAAEDRLDASKVVATGDFMGYPDEAAIFIDRRGAKIAYCYLNDKLVLTIKEIPSLDKDSDGRPVNCAVQFIGDFDDRQILDNVTISICNNLQEFGSFFASLFSVRGGFKIEGNKLFAYISSCATREFSGESPLLELKKRKSGVILFVPLSDSFLSDSFVRTKTMEELRFSAAELKHCLVLSHRDLLQQQGRLSWEASDVGLPQEKKEEVVPVQDKPLEQTEDVSEEERQDVGLKDNDSEKECRSLQAENEQPKAKNAELTRENAELTRKKEKLKEDLNRGNSLIVLPDNYKEKYGYCKKLCKYLIYLAAVEALALLLMIIF</sequence>
<feature type="compositionally biased region" description="Basic and acidic residues" evidence="1">
    <location>
        <begin position="248"/>
        <end position="262"/>
    </location>
</feature>
<feature type="compositionally biased region" description="Acidic residues" evidence="1">
    <location>
        <begin position="238"/>
        <end position="247"/>
    </location>
</feature>
<reference evidence="3" key="2">
    <citation type="journal article" date="2021" name="PeerJ">
        <title>Extensive microbial diversity within the chicken gut microbiome revealed by metagenomics and culture.</title>
        <authorList>
            <person name="Gilroy R."/>
            <person name="Ravi A."/>
            <person name="Getino M."/>
            <person name="Pursley I."/>
            <person name="Horton D.L."/>
            <person name="Alikhan N.F."/>
            <person name="Baker D."/>
            <person name="Gharbi K."/>
            <person name="Hall N."/>
            <person name="Watson M."/>
            <person name="Adriaenssens E.M."/>
            <person name="Foster-Nyarko E."/>
            <person name="Jarju S."/>
            <person name="Secka A."/>
            <person name="Antonio M."/>
            <person name="Oren A."/>
            <person name="Chaudhuri R.R."/>
            <person name="La Ragione R."/>
            <person name="Hildebrand F."/>
            <person name="Pallen M.J."/>
        </authorList>
    </citation>
    <scope>NUCLEOTIDE SEQUENCE</scope>
    <source>
        <strain evidence="3">2889</strain>
    </source>
</reference>
<name>A0A9D9DX95_9BACT</name>
<accession>A0A9D9DX95</accession>
<feature type="transmembrane region" description="Helical" evidence="2">
    <location>
        <begin position="322"/>
        <end position="339"/>
    </location>
</feature>
<evidence type="ECO:0000256" key="1">
    <source>
        <dbReference type="SAM" id="MobiDB-lite"/>
    </source>
</evidence>
<organism evidence="3 4">
    <name type="scientific">Candidatus Pullibacteroides excrementavium</name>
    <dbReference type="NCBI Taxonomy" id="2840905"/>
    <lineage>
        <taxon>Bacteria</taxon>
        <taxon>Pseudomonadati</taxon>
        <taxon>Bacteroidota</taxon>
        <taxon>Bacteroidia</taxon>
        <taxon>Bacteroidales</taxon>
        <taxon>Candidatus Pullibacteroides</taxon>
    </lineage>
</organism>
<dbReference type="Proteomes" id="UP000823612">
    <property type="component" value="Unassembled WGS sequence"/>
</dbReference>
<protein>
    <submittedName>
        <fullName evidence="3">Uncharacterized protein</fullName>
    </submittedName>
</protein>
<gene>
    <name evidence="3" type="ORF">IAB08_06600</name>
</gene>
<dbReference type="EMBL" id="JADIMZ010000100">
    <property type="protein sequence ID" value="MBO8432944.1"/>
    <property type="molecule type" value="Genomic_DNA"/>
</dbReference>
<comment type="caution">
    <text evidence="3">The sequence shown here is derived from an EMBL/GenBank/DDBJ whole genome shotgun (WGS) entry which is preliminary data.</text>
</comment>